<accession>A0A0L0G1S3</accession>
<dbReference type="Proteomes" id="UP000054560">
    <property type="component" value="Unassembled WGS sequence"/>
</dbReference>
<dbReference type="PANTHER" id="PTHR12169:SF6">
    <property type="entry name" value="AFG1-LIKE ATPASE"/>
    <property type="match status" value="1"/>
</dbReference>
<evidence type="ECO:0000256" key="3">
    <source>
        <dbReference type="ARBA" id="ARBA00022840"/>
    </source>
</evidence>
<evidence type="ECO:0008006" key="7">
    <source>
        <dbReference type="Google" id="ProtNLM"/>
    </source>
</evidence>
<comment type="similarity">
    <text evidence="1">Belongs to the AFG1 ATPase family.</text>
</comment>
<dbReference type="GO" id="GO:0005524">
    <property type="term" value="F:ATP binding"/>
    <property type="evidence" value="ECO:0007669"/>
    <property type="project" value="UniProtKB-KW"/>
</dbReference>
<dbReference type="Gene3D" id="3.40.50.300">
    <property type="entry name" value="P-loop containing nucleotide triphosphate hydrolases"/>
    <property type="match status" value="1"/>
</dbReference>
<keyword evidence="6" id="KW-1185">Reference proteome</keyword>
<dbReference type="GO" id="GO:0016887">
    <property type="term" value="F:ATP hydrolysis activity"/>
    <property type="evidence" value="ECO:0007669"/>
    <property type="project" value="InterPro"/>
</dbReference>
<gene>
    <name evidence="5" type="ORF">SARC_04922</name>
</gene>
<evidence type="ECO:0000256" key="2">
    <source>
        <dbReference type="ARBA" id="ARBA00022741"/>
    </source>
</evidence>
<dbReference type="AlphaFoldDB" id="A0A0L0G1S3"/>
<dbReference type="eggNOG" id="KOG2383">
    <property type="taxonomic scope" value="Eukaryota"/>
</dbReference>
<dbReference type="SUPFAM" id="SSF52540">
    <property type="entry name" value="P-loop containing nucleoside triphosphate hydrolases"/>
    <property type="match status" value="1"/>
</dbReference>
<keyword evidence="2" id="KW-0547">Nucleotide-binding</keyword>
<dbReference type="Pfam" id="PF03969">
    <property type="entry name" value="AFG1_ATPase"/>
    <property type="match status" value="2"/>
</dbReference>
<evidence type="ECO:0000256" key="1">
    <source>
        <dbReference type="ARBA" id="ARBA00010322"/>
    </source>
</evidence>
<sequence>MSSHLRTRGRGLCTAIRSRLSPLTILAQGIAPTHTSTPTANADAKPTAPSKSVLESYTARIRRGELQSDAMQAAVIPHLDTLLTRVQTYTPPGWPEEEVVTFRCRGGENILQLTRGMCVLSVQDAEKGTDHTETSTRPQASATTHKHAPNDRRTGIRLGQRETREADYLLIKAVRLKKVDHNAPKGLYLYGGVGCGKSLLMDTFYDLVPVTRKKRIHFHTFMQRVYADLHTHTKSNTLGTTYESAPRSRLGALTSVAQWLMHDAWLICFDEVQVADAVTASLLSTVFDILFQNGVVLVATSNRPPDMLHGVRDSGRDHVLASLPSNILANCEVHDMQSTLDYRELQYRKVFGKKELSSTAQGHSGVEVGLDPHTTGFIHTQTHADAQAIPQTYFQSTKGGEEFGFAQQLRACTPSCCPTDEAHMRTHTDNVRVLGRNVKVPFSCHGTAKFTFAELCAAPLGGHDYVELCRNFHTIFIEHIPILTGISRSNELRRFITLLDAMYETKAKLVVLAEQSNEHLLLVNYGETRSDADRLCAQRALSRLQEMQTVPYLSLAHKPRAMDGISTHTQNCMQSGTCAASNEIEGAAGMFKRAFAISGHELYTKCSTRTHTNVDEILDVHKHSKGQTLGHEKSTMHAYTDDFGDEASYSGYSQQLSQVITKQRAQRRSNTVNAPMFGDRHFWGMGWWETAIEKYRSTRGKRTSGR</sequence>
<evidence type="ECO:0000313" key="5">
    <source>
        <dbReference type="EMBL" id="KNC82789.1"/>
    </source>
</evidence>
<reference evidence="5 6" key="1">
    <citation type="submission" date="2011-02" db="EMBL/GenBank/DDBJ databases">
        <title>The Genome Sequence of Sphaeroforma arctica JP610.</title>
        <authorList>
            <consortium name="The Broad Institute Genome Sequencing Platform"/>
            <person name="Russ C."/>
            <person name="Cuomo C."/>
            <person name="Young S.K."/>
            <person name="Zeng Q."/>
            <person name="Gargeya S."/>
            <person name="Alvarado L."/>
            <person name="Berlin A."/>
            <person name="Chapman S.B."/>
            <person name="Chen Z."/>
            <person name="Freedman E."/>
            <person name="Gellesch M."/>
            <person name="Goldberg J."/>
            <person name="Griggs A."/>
            <person name="Gujja S."/>
            <person name="Heilman E."/>
            <person name="Heiman D."/>
            <person name="Howarth C."/>
            <person name="Mehta T."/>
            <person name="Neiman D."/>
            <person name="Pearson M."/>
            <person name="Roberts A."/>
            <person name="Saif S."/>
            <person name="Shea T."/>
            <person name="Shenoy N."/>
            <person name="Sisk P."/>
            <person name="Stolte C."/>
            <person name="Sykes S."/>
            <person name="White J."/>
            <person name="Yandava C."/>
            <person name="Burger G."/>
            <person name="Gray M.W."/>
            <person name="Holland P.W.H."/>
            <person name="King N."/>
            <person name="Lang F.B.F."/>
            <person name="Roger A.J."/>
            <person name="Ruiz-Trillo I."/>
            <person name="Haas B."/>
            <person name="Nusbaum C."/>
            <person name="Birren B."/>
        </authorList>
    </citation>
    <scope>NUCLEOTIDE SEQUENCE [LARGE SCALE GENOMIC DNA]</scope>
    <source>
        <strain evidence="5 6">JP610</strain>
    </source>
</reference>
<dbReference type="InterPro" id="IPR027417">
    <property type="entry name" value="P-loop_NTPase"/>
</dbReference>
<feature type="region of interest" description="Disordered" evidence="4">
    <location>
        <begin position="125"/>
        <end position="159"/>
    </location>
</feature>
<keyword evidence="3" id="KW-0067">ATP-binding</keyword>
<dbReference type="EMBL" id="KQ241891">
    <property type="protein sequence ID" value="KNC82789.1"/>
    <property type="molecule type" value="Genomic_DNA"/>
</dbReference>
<protein>
    <recommendedName>
        <fullName evidence="7">AAA+ ATPase domain-containing protein</fullName>
    </recommendedName>
</protein>
<dbReference type="GeneID" id="25905426"/>
<dbReference type="OrthoDB" id="548867at2759"/>
<feature type="compositionally biased region" description="Basic and acidic residues" evidence="4">
    <location>
        <begin position="125"/>
        <end position="134"/>
    </location>
</feature>
<proteinExistence type="inferred from homology"/>
<dbReference type="RefSeq" id="XP_014156691.1">
    <property type="nucleotide sequence ID" value="XM_014301216.1"/>
</dbReference>
<dbReference type="PANTHER" id="PTHR12169">
    <property type="entry name" value="ATPASE N2B"/>
    <property type="match status" value="1"/>
</dbReference>
<evidence type="ECO:0000256" key="4">
    <source>
        <dbReference type="SAM" id="MobiDB-lite"/>
    </source>
</evidence>
<name>A0A0L0G1S3_9EUKA</name>
<organism evidence="5 6">
    <name type="scientific">Sphaeroforma arctica JP610</name>
    <dbReference type="NCBI Taxonomy" id="667725"/>
    <lineage>
        <taxon>Eukaryota</taxon>
        <taxon>Ichthyosporea</taxon>
        <taxon>Ichthyophonida</taxon>
        <taxon>Sphaeroforma</taxon>
    </lineage>
</organism>
<evidence type="ECO:0000313" key="6">
    <source>
        <dbReference type="Proteomes" id="UP000054560"/>
    </source>
</evidence>
<feature type="compositionally biased region" description="Basic and acidic residues" evidence="4">
    <location>
        <begin position="148"/>
        <end position="159"/>
    </location>
</feature>
<dbReference type="GO" id="GO:0005739">
    <property type="term" value="C:mitochondrion"/>
    <property type="evidence" value="ECO:0007669"/>
    <property type="project" value="TreeGrafter"/>
</dbReference>
<dbReference type="InterPro" id="IPR005654">
    <property type="entry name" value="ATPase_AFG1-like"/>
</dbReference>
<dbReference type="NCBIfam" id="NF040713">
    <property type="entry name" value="ZapE"/>
    <property type="match status" value="1"/>
</dbReference>